<evidence type="ECO:0000256" key="2">
    <source>
        <dbReference type="ARBA" id="ARBA00000565"/>
    </source>
</evidence>
<dbReference type="Proteomes" id="UP000536604">
    <property type="component" value="Unassembled WGS sequence"/>
</dbReference>
<dbReference type="UniPathway" id="UPA00060">
    <property type="reaction ID" value="UER00138"/>
</dbReference>
<comment type="caution">
    <text evidence="11">The sequence shown here is derived from an EMBL/GenBank/DDBJ whole genome shotgun (WGS) entry which is preliminary data.</text>
</comment>
<evidence type="ECO:0000313" key="11">
    <source>
        <dbReference type="EMBL" id="MBB6120513.1"/>
    </source>
</evidence>
<dbReference type="EC" id="2.7.4.7" evidence="11"/>
<dbReference type="CDD" id="cd01169">
    <property type="entry name" value="HMPP_kinase"/>
    <property type="match status" value="1"/>
</dbReference>
<protein>
    <submittedName>
        <fullName evidence="11">Hydroxymethylpyrimidine/phosphomethylpyrimidine kinase</fullName>
        <ecNumber evidence="11">2.7.1.49</ecNumber>
        <ecNumber evidence="11">2.7.4.7</ecNumber>
    </submittedName>
</protein>
<dbReference type="SUPFAM" id="SSF53613">
    <property type="entry name" value="Ribokinase-like"/>
    <property type="match status" value="1"/>
</dbReference>
<dbReference type="InterPro" id="IPR004399">
    <property type="entry name" value="HMP/HMP-P_kinase_dom"/>
</dbReference>
<dbReference type="PANTHER" id="PTHR20858:SF17">
    <property type="entry name" value="HYDROXYMETHYLPYRIMIDINE_PHOSPHOMETHYLPYRIMIDINE KINASE THI20-RELATED"/>
    <property type="match status" value="1"/>
</dbReference>
<evidence type="ECO:0000256" key="9">
    <source>
        <dbReference type="ARBA" id="ARBA00022977"/>
    </source>
</evidence>
<evidence type="ECO:0000256" key="6">
    <source>
        <dbReference type="ARBA" id="ARBA00022741"/>
    </source>
</evidence>
<keyword evidence="5 11" id="KW-0808">Transferase</keyword>
<evidence type="ECO:0000256" key="4">
    <source>
        <dbReference type="ARBA" id="ARBA00004769"/>
    </source>
</evidence>
<dbReference type="RefSeq" id="WP_184291677.1">
    <property type="nucleotide sequence ID" value="NZ_JACHJO010000007.1"/>
</dbReference>
<keyword evidence="8" id="KW-0067">ATP-binding</keyword>
<comment type="catalytic activity">
    <reaction evidence="2">
        <text>4-amino-2-methyl-5-(phosphooxymethyl)pyrimidine + ATP = 4-amino-2-methyl-5-(diphosphooxymethyl)pyrimidine + ADP</text>
        <dbReference type="Rhea" id="RHEA:19893"/>
        <dbReference type="ChEBI" id="CHEBI:30616"/>
        <dbReference type="ChEBI" id="CHEBI:57841"/>
        <dbReference type="ChEBI" id="CHEBI:58354"/>
        <dbReference type="ChEBI" id="CHEBI:456216"/>
        <dbReference type="EC" id="2.7.4.7"/>
    </reaction>
</comment>
<dbReference type="GO" id="GO:0009229">
    <property type="term" value="P:thiamine diphosphate biosynthetic process"/>
    <property type="evidence" value="ECO:0007669"/>
    <property type="project" value="UniProtKB-UniPathway"/>
</dbReference>
<keyword evidence="12" id="KW-1185">Reference proteome</keyword>
<dbReference type="GO" id="GO:0005829">
    <property type="term" value="C:cytosol"/>
    <property type="evidence" value="ECO:0007669"/>
    <property type="project" value="TreeGrafter"/>
</dbReference>
<dbReference type="Gene3D" id="3.40.1190.20">
    <property type="match status" value="1"/>
</dbReference>
<evidence type="ECO:0000256" key="8">
    <source>
        <dbReference type="ARBA" id="ARBA00022840"/>
    </source>
</evidence>
<organism evidence="11 12">
    <name type="scientific">Nocardiopsis algeriensis</name>
    <dbReference type="NCBI Taxonomy" id="1478215"/>
    <lineage>
        <taxon>Bacteria</taxon>
        <taxon>Bacillati</taxon>
        <taxon>Actinomycetota</taxon>
        <taxon>Actinomycetes</taxon>
        <taxon>Streptosporangiales</taxon>
        <taxon>Nocardiopsidaceae</taxon>
        <taxon>Nocardiopsis</taxon>
    </lineage>
</organism>
<evidence type="ECO:0000259" key="10">
    <source>
        <dbReference type="Pfam" id="PF08543"/>
    </source>
</evidence>
<keyword evidence="7 11" id="KW-0418">Kinase</keyword>
<evidence type="ECO:0000256" key="7">
    <source>
        <dbReference type="ARBA" id="ARBA00022777"/>
    </source>
</evidence>
<dbReference type="EMBL" id="JACHJO010000007">
    <property type="protein sequence ID" value="MBB6120513.1"/>
    <property type="molecule type" value="Genomic_DNA"/>
</dbReference>
<evidence type="ECO:0000256" key="1">
    <source>
        <dbReference type="ARBA" id="ARBA00000151"/>
    </source>
</evidence>
<dbReference type="GO" id="GO:0008902">
    <property type="term" value="F:hydroxymethylpyrimidine kinase activity"/>
    <property type="evidence" value="ECO:0007669"/>
    <property type="project" value="UniProtKB-EC"/>
</dbReference>
<evidence type="ECO:0000256" key="3">
    <source>
        <dbReference type="ARBA" id="ARBA00003848"/>
    </source>
</evidence>
<proteinExistence type="predicted"/>
<keyword evidence="6" id="KW-0547">Nucleotide-binding</keyword>
<dbReference type="EC" id="2.7.1.49" evidence="11"/>
<feature type="domain" description="Pyridoxamine kinase/Phosphomethylpyrimidine kinase" evidence="10">
    <location>
        <begin position="17"/>
        <end position="265"/>
    </location>
</feature>
<dbReference type="InterPro" id="IPR029056">
    <property type="entry name" value="Ribokinase-like"/>
</dbReference>
<comment type="function">
    <text evidence="3">Catalyzes the phosphorylation of hydroxymethylpyrimidine phosphate (HMP-P) to HMP-PP, and of HMP to HMP-P.</text>
</comment>
<gene>
    <name evidence="11" type="ORF">FHS13_002470</name>
</gene>
<name>A0A841IPB4_9ACTN</name>
<evidence type="ECO:0000313" key="12">
    <source>
        <dbReference type="Proteomes" id="UP000536604"/>
    </source>
</evidence>
<dbReference type="GO" id="GO:0008972">
    <property type="term" value="F:phosphomethylpyrimidine kinase activity"/>
    <property type="evidence" value="ECO:0007669"/>
    <property type="project" value="UniProtKB-EC"/>
</dbReference>
<dbReference type="PANTHER" id="PTHR20858">
    <property type="entry name" value="PHOSPHOMETHYLPYRIMIDINE KINASE"/>
    <property type="match status" value="1"/>
</dbReference>
<dbReference type="GO" id="GO:0009228">
    <property type="term" value="P:thiamine biosynthetic process"/>
    <property type="evidence" value="ECO:0007669"/>
    <property type="project" value="UniProtKB-KW"/>
</dbReference>
<dbReference type="NCBIfam" id="TIGR00097">
    <property type="entry name" value="HMP-P_kinase"/>
    <property type="match status" value="1"/>
</dbReference>
<dbReference type="Pfam" id="PF08543">
    <property type="entry name" value="Phos_pyr_kin"/>
    <property type="match status" value="1"/>
</dbReference>
<keyword evidence="9" id="KW-0784">Thiamine biosynthesis</keyword>
<dbReference type="AlphaFoldDB" id="A0A841IPB4"/>
<evidence type="ECO:0000256" key="5">
    <source>
        <dbReference type="ARBA" id="ARBA00022679"/>
    </source>
</evidence>
<comment type="catalytic activity">
    <reaction evidence="1">
        <text>4-amino-5-hydroxymethyl-2-methylpyrimidine + ATP = 4-amino-2-methyl-5-(phosphooxymethyl)pyrimidine + ADP + H(+)</text>
        <dbReference type="Rhea" id="RHEA:23096"/>
        <dbReference type="ChEBI" id="CHEBI:15378"/>
        <dbReference type="ChEBI" id="CHEBI:16892"/>
        <dbReference type="ChEBI" id="CHEBI:30616"/>
        <dbReference type="ChEBI" id="CHEBI:58354"/>
        <dbReference type="ChEBI" id="CHEBI:456216"/>
        <dbReference type="EC" id="2.7.1.49"/>
    </reaction>
</comment>
<sequence length="271" mass="28301">MSACSSVYNVVSIAGSDPSGGAGIQADLKAFSAHGTYGMSVVTALTAQSTRGVTGVHGVPAEFVTHQMETLFADAPVHAVKIGMLGTAETTEAVADALTRHALPRVVVDPVMVAKSGDRLLEASATEALRKVLLPRADLVTPNLPEAADLLGCEEAADLAGMRDQAYRLLELGPRQVLVKGGHLEGPESIDVLVSRDADPVEFTAPRVATRNTHGTGCTLSSSIAALLPQRPDTASAVADAKAYLTEALRRADEIDAGGGQGPVHHFHRWW</sequence>
<reference evidence="11 12" key="1">
    <citation type="submission" date="2020-08" db="EMBL/GenBank/DDBJ databases">
        <title>Genomic Encyclopedia of Type Strains, Phase III (KMG-III): the genomes of soil and plant-associated and newly described type strains.</title>
        <authorList>
            <person name="Whitman W."/>
        </authorList>
    </citation>
    <scope>NUCLEOTIDE SEQUENCE [LARGE SCALE GENOMIC DNA]</scope>
    <source>
        <strain evidence="11 12">CECT 8712</strain>
    </source>
</reference>
<dbReference type="GO" id="GO:0005524">
    <property type="term" value="F:ATP binding"/>
    <property type="evidence" value="ECO:0007669"/>
    <property type="project" value="UniProtKB-KW"/>
</dbReference>
<dbReference type="FunFam" id="3.40.1190.20:FF:000003">
    <property type="entry name" value="Phosphomethylpyrimidine kinase ThiD"/>
    <property type="match status" value="1"/>
</dbReference>
<comment type="pathway">
    <text evidence="4">Cofactor biosynthesis; thiamine diphosphate biosynthesis; 4-amino-2-methyl-5-diphosphomethylpyrimidine from 5-amino-1-(5-phospho-D-ribosyl)imidazole: step 3/3.</text>
</comment>
<accession>A0A841IPB4</accession>
<dbReference type="InterPro" id="IPR013749">
    <property type="entry name" value="PM/HMP-P_kinase-1"/>
</dbReference>